<organism evidence="1 2">
    <name type="scientific">Marinospirillum alkaliphilum DSM 21637</name>
    <dbReference type="NCBI Taxonomy" id="1122209"/>
    <lineage>
        <taxon>Bacteria</taxon>
        <taxon>Pseudomonadati</taxon>
        <taxon>Pseudomonadota</taxon>
        <taxon>Gammaproteobacteria</taxon>
        <taxon>Oceanospirillales</taxon>
        <taxon>Oceanospirillaceae</taxon>
        <taxon>Marinospirillum</taxon>
    </lineage>
</organism>
<evidence type="ECO:0000313" key="1">
    <source>
        <dbReference type="EMBL" id="SFX32206.1"/>
    </source>
</evidence>
<proteinExistence type="predicted"/>
<gene>
    <name evidence="1" type="ORF">SAMN02745752_01275</name>
</gene>
<accession>A0A1K1W4B4</accession>
<dbReference type="STRING" id="1122209.SAMN02745752_01275"/>
<dbReference type="Proteomes" id="UP000182350">
    <property type="component" value="Unassembled WGS sequence"/>
</dbReference>
<keyword evidence="2" id="KW-1185">Reference proteome</keyword>
<name>A0A1K1W4B4_9GAMM</name>
<evidence type="ECO:0000313" key="2">
    <source>
        <dbReference type="Proteomes" id="UP000182350"/>
    </source>
</evidence>
<reference evidence="1 2" key="1">
    <citation type="submission" date="2016-11" db="EMBL/GenBank/DDBJ databases">
        <authorList>
            <person name="Jaros S."/>
            <person name="Januszkiewicz K."/>
            <person name="Wedrychowicz H."/>
        </authorList>
    </citation>
    <scope>NUCLEOTIDE SEQUENCE [LARGE SCALE GENOMIC DNA]</scope>
    <source>
        <strain evidence="1 2">DSM 21637</strain>
    </source>
</reference>
<dbReference type="RefSeq" id="WP_281249023.1">
    <property type="nucleotide sequence ID" value="NZ_FPJW01000003.1"/>
</dbReference>
<dbReference type="EMBL" id="FPJW01000003">
    <property type="protein sequence ID" value="SFX32206.1"/>
    <property type="molecule type" value="Genomic_DNA"/>
</dbReference>
<dbReference type="AlphaFoldDB" id="A0A1K1W4B4"/>
<sequence>MMFFNPLLVNQLARMIRQLQKEDHCQQFIMQWLSFCHLGTAS</sequence>
<protein>
    <submittedName>
        <fullName evidence="1">Uncharacterized protein</fullName>
    </submittedName>
</protein>